<evidence type="ECO:0000313" key="5">
    <source>
        <dbReference type="Proteomes" id="UP000476030"/>
    </source>
</evidence>
<keyword evidence="5" id="KW-1185">Reference proteome</keyword>
<feature type="coiled-coil region" evidence="1">
    <location>
        <begin position="8"/>
        <end position="35"/>
    </location>
</feature>
<feature type="compositionally biased region" description="Basic and acidic residues" evidence="2">
    <location>
        <begin position="98"/>
        <end position="108"/>
    </location>
</feature>
<organism evidence="4 5">
    <name type="scientific">Sneathiella litorea</name>
    <dbReference type="NCBI Taxonomy" id="2606216"/>
    <lineage>
        <taxon>Bacteria</taxon>
        <taxon>Pseudomonadati</taxon>
        <taxon>Pseudomonadota</taxon>
        <taxon>Alphaproteobacteria</taxon>
        <taxon>Sneathiellales</taxon>
        <taxon>Sneathiellaceae</taxon>
        <taxon>Sneathiella</taxon>
    </lineage>
</organism>
<feature type="transmembrane region" description="Helical" evidence="3">
    <location>
        <begin position="343"/>
        <end position="369"/>
    </location>
</feature>
<feature type="transmembrane region" description="Helical" evidence="3">
    <location>
        <begin position="313"/>
        <end position="331"/>
    </location>
</feature>
<reference evidence="4 5" key="1">
    <citation type="submission" date="2019-12" db="EMBL/GenBank/DDBJ databases">
        <title>Snethiella sp. nov. sp. isolated from sea sand.</title>
        <authorList>
            <person name="Kim J."/>
            <person name="Jeong S.E."/>
            <person name="Jung H.S."/>
            <person name="Jeon C.O."/>
        </authorList>
    </citation>
    <scope>NUCLEOTIDE SEQUENCE [LARGE SCALE GENOMIC DNA]</scope>
    <source>
        <strain evidence="4 5">DP05</strain>
    </source>
</reference>
<evidence type="ECO:0000256" key="1">
    <source>
        <dbReference type="SAM" id="Coils"/>
    </source>
</evidence>
<keyword evidence="3" id="KW-1133">Transmembrane helix</keyword>
<dbReference type="RefSeq" id="WP_161315498.1">
    <property type="nucleotide sequence ID" value="NZ_WTUW01000002.1"/>
</dbReference>
<protein>
    <submittedName>
        <fullName evidence="4">Uncharacterized protein</fullName>
    </submittedName>
</protein>
<evidence type="ECO:0000313" key="4">
    <source>
        <dbReference type="EMBL" id="MZR30959.1"/>
    </source>
</evidence>
<dbReference type="Proteomes" id="UP000476030">
    <property type="component" value="Unassembled WGS sequence"/>
</dbReference>
<accession>A0A6L8W8G1</accession>
<keyword evidence="1" id="KW-0175">Coiled coil</keyword>
<proteinExistence type="predicted"/>
<sequence length="384" mass="40753">MAVSTDTLQTLLRQRQELREALLDLRKEIETLDASSLDLVNRNIKNQSAGKTPAPMPDPALDRKAEIPLEPSAAPIRSGQELPREEPDPPEVAVEVESGEKASPERAAAEVNNAELDEPNEPDKPSKAVEAIEADKTGDGHGDLDSLIEKARGLSDYLLDHPSELSPAELGALDTAITKGAAATTPAEKDASYHTLQAAYRKISAESFATTGVNGTTLRDSAAGAPLLWTVPLSIIILTVIVFPLLLLARHLTGQMFTEEFAADLTWSIGVTAAFLWGVVGALTLLTLNIALAVRRRHFDGGVRTSPGLRGSLGGLIGAAFFMTLEIWVPMKDATAEFALNMTAFAGGILSAILFAGVQRGVSIVVAVFEPKSPKPTVSPASKK</sequence>
<keyword evidence="3" id="KW-0472">Membrane</keyword>
<evidence type="ECO:0000256" key="2">
    <source>
        <dbReference type="SAM" id="MobiDB-lite"/>
    </source>
</evidence>
<feature type="region of interest" description="Disordered" evidence="2">
    <location>
        <begin position="44"/>
        <end position="126"/>
    </location>
</feature>
<dbReference type="EMBL" id="WTUW01000002">
    <property type="protein sequence ID" value="MZR30959.1"/>
    <property type="molecule type" value="Genomic_DNA"/>
</dbReference>
<comment type="caution">
    <text evidence="4">The sequence shown here is derived from an EMBL/GenBank/DDBJ whole genome shotgun (WGS) entry which is preliminary data.</text>
</comment>
<name>A0A6L8W8G1_9PROT</name>
<feature type="transmembrane region" description="Helical" evidence="3">
    <location>
        <begin position="267"/>
        <end position="292"/>
    </location>
</feature>
<dbReference type="AlphaFoldDB" id="A0A6L8W8G1"/>
<keyword evidence="3" id="KW-0812">Transmembrane</keyword>
<evidence type="ECO:0000256" key="3">
    <source>
        <dbReference type="SAM" id="Phobius"/>
    </source>
</evidence>
<feature type="transmembrane region" description="Helical" evidence="3">
    <location>
        <begin position="227"/>
        <end position="247"/>
    </location>
</feature>
<gene>
    <name evidence="4" type="ORF">GQE98_09970</name>
</gene>